<proteinExistence type="predicted"/>
<gene>
    <name evidence="2" type="ORF">ACFFX0_32600</name>
</gene>
<accession>A0ABV5G9U1</accession>
<evidence type="ECO:0000313" key="2">
    <source>
        <dbReference type="EMBL" id="MFB9075651.1"/>
    </source>
</evidence>
<dbReference type="Proteomes" id="UP001589575">
    <property type="component" value="Unassembled WGS sequence"/>
</dbReference>
<keyword evidence="3" id="KW-1185">Reference proteome</keyword>
<protein>
    <submittedName>
        <fullName evidence="2">Uncharacterized protein</fullName>
    </submittedName>
</protein>
<feature type="region of interest" description="Disordered" evidence="1">
    <location>
        <begin position="1"/>
        <end position="57"/>
    </location>
</feature>
<evidence type="ECO:0000256" key="1">
    <source>
        <dbReference type="SAM" id="MobiDB-lite"/>
    </source>
</evidence>
<name>A0ABV5G9U1_9MICC</name>
<dbReference type="EMBL" id="JBHMFI010000023">
    <property type="protein sequence ID" value="MFB9075651.1"/>
    <property type="molecule type" value="Genomic_DNA"/>
</dbReference>
<evidence type="ECO:0000313" key="3">
    <source>
        <dbReference type="Proteomes" id="UP001589575"/>
    </source>
</evidence>
<reference evidence="2 3" key="1">
    <citation type="submission" date="2024-09" db="EMBL/GenBank/DDBJ databases">
        <authorList>
            <person name="Sun Q."/>
            <person name="Mori K."/>
        </authorList>
    </citation>
    <scope>NUCLEOTIDE SEQUENCE [LARGE SCALE GENOMIC DNA]</scope>
    <source>
        <strain evidence="2 3">CCM 7609</strain>
    </source>
</reference>
<organism evidence="2 3">
    <name type="scientific">Citricoccus parietis</name>
    <dbReference type="NCBI Taxonomy" id="592307"/>
    <lineage>
        <taxon>Bacteria</taxon>
        <taxon>Bacillati</taxon>
        <taxon>Actinomycetota</taxon>
        <taxon>Actinomycetes</taxon>
        <taxon>Micrococcales</taxon>
        <taxon>Micrococcaceae</taxon>
        <taxon>Citricoccus</taxon>
    </lineage>
</organism>
<sequence length="57" mass="6500">MTALRKNGSFLVQTSRSPSPCPRRSPDARPGPCRWPRTPMSRPWTPGTFFRPTRMAL</sequence>
<comment type="caution">
    <text evidence="2">The sequence shown here is derived from an EMBL/GenBank/DDBJ whole genome shotgun (WGS) entry which is preliminary data.</text>
</comment>